<sequence length="259" mass="26798">MRRRGWVLSAAVLIGSALQTASAATLAILGASGDELFLVDSDSAKLIDTLDLDSGSGPVVLNTMAVLPSEGRLIGVTIDKAIVEIDRSNGFVRRIATLGVVALPPSSMACDPVEKKCRLVSFFDGGQATFSPSTGQASVGKNLGYKKGGSQPKVAAIGYTNATDGAKNTELFDVDVATKSLYVQNGDGAKLSKVGKLGVNLDSLRVGFAISYNSKSKKNAAYLVFKKKLYAVDLKKGAASKGKAVGGLPAEIKAMAVLP</sequence>
<keyword evidence="4" id="KW-1185">Reference proteome</keyword>
<dbReference type="RefSeq" id="WP_309393882.1">
    <property type="nucleotide sequence ID" value="NZ_JADBEO010000045.1"/>
</dbReference>
<dbReference type="InterPro" id="IPR025507">
    <property type="entry name" value="DUF4394"/>
</dbReference>
<accession>A0ABU1DJG5</accession>
<name>A0ABU1DJG5_9HYPH</name>
<evidence type="ECO:0000313" key="4">
    <source>
        <dbReference type="Proteomes" id="UP001181622"/>
    </source>
</evidence>
<feature type="domain" description="DUF4394" evidence="2">
    <location>
        <begin position="61"/>
        <end position="245"/>
    </location>
</feature>
<evidence type="ECO:0000256" key="1">
    <source>
        <dbReference type="SAM" id="SignalP"/>
    </source>
</evidence>
<comment type="caution">
    <text evidence="3">The sequence shown here is derived from an EMBL/GenBank/DDBJ whole genome shotgun (WGS) entry which is preliminary data.</text>
</comment>
<evidence type="ECO:0000313" key="3">
    <source>
        <dbReference type="EMBL" id="MDR4308272.1"/>
    </source>
</evidence>
<dbReference type="SUPFAM" id="SSF50969">
    <property type="entry name" value="YVTN repeat-like/Quinoprotein amine dehydrogenase"/>
    <property type="match status" value="1"/>
</dbReference>
<gene>
    <name evidence="3" type="ORF">IHQ68_16765</name>
</gene>
<keyword evidence="1" id="KW-0732">Signal</keyword>
<reference evidence="3" key="1">
    <citation type="submission" date="2020-10" db="EMBL/GenBank/DDBJ databases">
        <authorList>
            <person name="Abbas A."/>
            <person name="Razzaq R."/>
            <person name="Waqas M."/>
            <person name="Abbas N."/>
            <person name="Nielsen T.K."/>
            <person name="Hansen L.H."/>
            <person name="Hussain S."/>
            <person name="Shahid M."/>
        </authorList>
    </citation>
    <scope>NUCLEOTIDE SEQUENCE</scope>
    <source>
        <strain evidence="3">S14</strain>
    </source>
</reference>
<feature type="chain" id="PRO_5046395683" evidence="1">
    <location>
        <begin position="24"/>
        <end position="259"/>
    </location>
</feature>
<organism evidence="3 4">
    <name type="scientific">Chelatococcus sambhunathii</name>
    <dbReference type="NCBI Taxonomy" id="363953"/>
    <lineage>
        <taxon>Bacteria</taxon>
        <taxon>Pseudomonadati</taxon>
        <taxon>Pseudomonadota</taxon>
        <taxon>Alphaproteobacteria</taxon>
        <taxon>Hyphomicrobiales</taxon>
        <taxon>Chelatococcaceae</taxon>
        <taxon>Chelatococcus</taxon>
    </lineage>
</organism>
<dbReference type="Proteomes" id="UP001181622">
    <property type="component" value="Unassembled WGS sequence"/>
</dbReference>
<protein>
    <submittedName>
        <fullName evidence="3">DUF4394 domain-containing protein</fullName>
    </submittedName>
</protein>
<dbReference type="EMBL" id="JADBEO010000045">
    <property type="protein sequence ID" value="MDR4308272.1"/>
    <property type="molecule type" value="Genomic_DNA"/>
</dbReference>
<feature type="signal peptide" evidence="1">
    <location>
        <begin position="1"/>
        <end position="23"/>
    </location>
</feature>
<dbReference type="Pfam" id="PF14339">
    <property type="entry name" value="DUF4394"/>
    <property type="match status" value="1"/>
</dbReference>
<proteinExistence type="predicted"/>
<dbReference type="InterPro" id="IPR011044">
    <property type="entry name" value="Quino_amine_DH_bsu"/>
</dbReference>
<evidence type="ECO:0000259" key="2">
    <source>
        <dbReference type="Pfam" id="PF14339"/>
    </source>
</evidence>